<evidence type="ECO:0000256" key="3">
    <source>
        <dbReference type="ARBA" id="ARBA00023319"/>
    </source>
</evidence>
<evidence type="ECO:0000256" key="1">
    <source>
        <dbReference type="ARBA" id="ARBA00022737"/>
    </source>
</evidence>
<dbReference type="OMA" id="IPYIVHW"/>
<dbReference type="Pfam" id="PF13927">
    <property type="entry name" value="Ig_3"/>
    <property type="match status" value="1"/>
</dbReference>
<dbReference type="Pfam" id="PF07686">
    <property type="entry name" value="V-set"/>
    <property type="match status" value="1"/>
</dbReference>
<proteinExistence type="predicted"/>
<evidence type="ECO:0000313" key="6">
    <source>
        <dbReference type="Ensembl" id="ENSEBUP00000013393.1"/>
    </source>
</evidence>
<dbReference type="Ensembl" id="ENSEBUT00000013966.1">
    <property type="protein sequence ID" value="ENSEBUP00000013393.1"/>
    <property type="gene ID" value="ENSEBUG00000008448.1"/>
</dbReference>
<feature type="domain" description="Fibronectin type-III" evidence="5">
    <location>
        <begin position="467"/>
        <end position="562"/>
    </location>
</feature>
<organism evidence="6 7">
    <name type="scientific">Eptatretus burgeri</name>
    <name type="common">Inshore hagfish</name>
    <dbReference type="NCBI Taxonomy" id="7764"/>
    <lineage>
        <taxon>Eukaryota</taxon>
        <taxon>Metazoa</taxon>
        <taxon>Chordata</taxon>
        <taxon>Craniata</taxon>
        <taxon>Vertebrata</taxon>
        <taxon>Cyclostomata</taxon>
        <taxon>Myxini</taxon>
        <taxon>Myxiniformes</taxon>
        <taxon>Myxinidae</taxon>
        <taxon>Eptatretinae</taxon>
        <taxon>Eptatretus</taxon>
    </lineage>
</organism>
<dbReference type="Pfam" id="PF00041">
    <property type="entry name" value="fn3"/>
    <property type="match status" value="1"/>
</dbReference>
<dbReference type="InterPro" id="IPR003961">
    <property type="entry name" value="FN3_dom"/>
</dbReference>
<dbReference type="SUPFAM" id="SSF48726">
    <property type="entry name" value="Immunoglobulin"/>
    <property type="match status" value="4"/>
</dbReference>
<dbReference type="SMART" id="SM00060">
    <property type="entry name" value="FN3"/>
    <property type="match status" value="2"/>
</dbReference>
<sequence>CSCCPGLPIANIYSGRGAANLRLPPVSVRAGESAVLGCDLGVARSGRAPPYVIEWYKRGVPFPLLIQFGSYPARVDPAYTGRASLVQAASLHMRDIQAEDSGWYECRVLFLDRDYDPSANGTWAYLSVTAPPRFRHTPAPYVEARQGANVALYCSAVGEPEPLVAWKKNGDPLRASLRYKLENGRLVIVGAQRNDSGIYACWASSVHGEVVHVTRLLVQGPPVIVLPPRNVTVNASQHALFSCRAEAYPSNISYSWFYGDINVHSLRTLEGRVRVLLDGSLLLYRTGPDDAGTYRCLATNGLGRPASATATLTVLFPARVVAMPAVSYLPVGLPGSLVCPTGAIPPVSHVNWMRGGQPLDLSQVRIFIRPVNTIEWTYSECVRSVRVVGRKTLCPHLFLCYNNSQFSAGLTCLQIDGEVSAGQQVLRDGRLQFLSLSRAATGCWVCEASNAVTTIRAETHIFVTGTAPQVSHSLNVSVAVHSVNLSWEPGYNGGHLQNFSVWSKRADGRPAEWASWTVPVGQTELTLGGLAADTLYQFSILATNVVGSSPFSTMVTAHTLSLFPPVPMPTNHAVTGLGTLLPPRCLVANQTERAVYLVWLPPANETHMLWNYSVEVRRRGEQWEQIESLPSSQTTSGAWYDLRVRTVSKDSISEPSNMLTIWTTGELNCPLVGNQWTCVKFK</sequence>
<dbReference type="GO" id="GO:0007156">
    <property type="term" value="P:homophilic cell adhesion via plasma membrane adhesion molecules"/>
    <property type="evidence" value="ECO:0007669"/>
    <property type="project" value="TreeGrafter"/>
</dbReference>
<evidence type="ECO:0000259" key="5">
    <source>
        <dbReference type="PROSITE" id="PS50853"/>
    </source>
</evidence>
<feature type="domain" description="Ig-like" evidence="4">
    <location>
        <begin position="132"/>
        <end position="211"/>
    </location>
</feature>
<dbReference type="FunFam" id="2.60.40.10:FF:000323">
    <property type="entry name" value="Immunoglobulin superfamily member 9B"/>
    <property type="match status" value="1"/>
</dbReference>
<dbReference type="GO" id="GO:0030424">
    <property type="term" value="C:axon"/>
    <property type="evidence" value="ECO:0007669"/>
    <property type="project" value="TreeGrafter"/>
</dbReference>
<reference evidence="6" key="1">
    <citation type="submission" date="2025-08" db="UniProtKB">
        <authorList>
            <consortium name="Ensembl"/>
        </authorList>
    </citation>
    <scope>IDENTIFICATION</scope>
</reference>
<dbReference type="InterPro" id="IPR003599">
    <property type="entry name" value="Ig_sub"/>
</dbReference>
<dbReference type="GO" id="GO:0070593">
    <property type="term" value="P:dendrite self-avoidance"/>
    <property type="evidence" value="ECO:0007669"/>
    <property type="project" value="TreeGrafter"/>
</dbReference>
<feature type="domain" description="Ig-like" evidence="4">
    <location>
        <begin position="8"/>
        <end position="108"/>
    </location>
</feature>
<keyword evidence="1" id="KW-0677">Repeat</keyword>
<dbReference type="InterPro" id="IPR003598">
    <property type="entry name" value="Ig_sub2"/>
</dbReference>
<dbReference type="GO" id="GO:0098632">
    <property type="term" value="F:cell-cell adhesion mediator activity"/>
    <property type="evidence" value="ECO:0007669"/>
    <property type="project" value="TreeGrafter"/>
</dbReference>
<dbReference type="InterPro" id="IPR036116">
    <property type="entry name" value="FN3_sf"/>
</dbReference>
<dbReference type="InterPro" id="IPR007110">
    <property type="entry name" value="Ig-like_dom"/>
</dbReference>
<protein>
    <submittedName>
        <fullName evidence="6">Uncharacterized protein</fullName>
    </submittedName>
</protein>
<dbReference type="GO" id="GO:0007411">
    <property type="term" value="P:axon guidance"/>
    <property type="evidence" value="ECO:0007669"/>
    <property type="project" value="TreeGrafter"/>
</dbReference>
<dbReference type="AlphaFoldDB" id="A0A8C4QCF5"/>
<dbReference type="GeneTree" id="ENSGT00940000155900"/>
<dbReference type="FunFam" id="2.60.40.10:FF:000032">
    <property type="entry name" value="palladin isoform X1"/>
    <property type="match status" value="1"/>
</dbReference>
<dbReference type="GO" id="GO:0005886">
    <property type="term" value="C:plasma membrane"/>
    <property type="evidence" value="ECO:0007669"/>
    <property type="project" value="TreeGrafter"/>
</dbReference>
<keyword evidence="3" id="KW-0393">Immunoglobulin domain</keyword>
<dbReference type="InterPro" id="IPR013106">
    <property type="entry name" value="Ig_V-set"/>
</dbReference>
<dbReference type="InterPro" id="IPR013783">
    <property type="entry name" value="Ig-like_fold"/>
</dbReference>
<dbReference type="PANTHER" id="PTHR10075:SF100">
    <property type="entry name" value="FASCICLIN-2"/>
    <property type="match status" value="1"/>
</dbReference>
<feature type="domain" description="Ig-like" evidence="4">
    <location>
        <begin position="317"/>
        <end position="462"/>
    </location>
</feature>
<keyword evidence="7" id="KW-1185">Reference proteome</keyword>
<feature type="domain" description="Ig-like" evidence="4">
    <location>
        <begin position="221"/>
        <end position="313"/>
    </location>
</feature>
<dbReference type="Pfam" id="PF07679">
    <property type="entry name" value="I-set"/>
    <property type="match status" value="1"/>
</dbReference>
<accession>A0A8C4QCF5</accession>
<dbReference type="SMART" id="SM00409">
    <property type="entry name" value="IG"/>
    <property type="match status" value="4"/>
</dbReference>
<dbReference type="PANTHER" id="PTHR10075">
    <property type="entry name" value="BASIGIN RELATED"/>
    <property type="match status" value="1"/>
</dbReference>
<reference evidence="6" key="2">
    <citation type="submission" date="2025-09" db="UniProtKB">
        <authorList>
            <consortium name="Ensembl"/>
        </authorList>
    </citation>
    <scope>IDENTIFICATION</scope>
</reference>
<dbReference type="PROSITE" id="PS50835">
    <property type="entry name" value="IG_LIKE"/>
    <property type="match status" value="4"/>
</dbReference>
<dbReference type="PROSITE" id="PS50853">
    <property type="entry name" value="FN3"/>
    <property type="match status" value="1"/>
</dbReference>
<evidence type="ECO:0000259" key="4">
    <source>
        <dbReference type="PROSITE" id="PS50835"/>
    </source>
</evidence>
<dbReference type="SMART" id="SM00408">
    <property type="entry name" value="IGc2"/>
    <property type="match status" value="3"/>
</dbReference>
<dbReference type="CDD" id="cd00063">
    <property type="entry name" value="FN3"/>
    <property type="match status" value="2"/>
</dbReference>
<name>A0A8C4QCF5_EPTBU</name>
<dbReference type="InterPro" id="IPR036179">
    <property type="entry name" value="Ig-like_dom_sf"/>
</dbReference>
<keyword evidence="2" id="KW-1015">Disulfide bond</keyword>
<evidence type="ECO:0000256" key="2">
    <source>
        <dbReference type="ARBA" id="ARBA00023157"/>
    </source>
</evidence>
<dbReference type="Proteomes" id="UP000694388">
    <property type="component" value="Unplaced"/>
</dbReference>
<dbReference type="Gene3D" id="2.60.40.10">
    <property type="entry name" value="Immunoglobulins"/>
    <property type="match status" value="6"/>
</dbReference>
<evidence type="ECO:0000313" key="7">
    <source>
        <dbReference type="Proteomes" id="UP000694388"/>
    </source>
</evidence>
<dbReference type="InterPro" id="IPR013098">
    <property type="entry name" value="Ig_I-set"/>
</dbReference>
<dbReference type="SUPFAM" id="SSF49265">
    <property type="entry name" value="Fibronectin type III"/>
    <property type="match status" value="1"/>
</dbReference>